<evidence type="ECO:0000313" key="2">
    <source>
        <dbReference type="Proteomes" id="UP001056576"/>
    </source>
</evidence>
<proteinExistence type="predicted"/>
<gene>
    <name evidence="1" type="ORF">KIKIMORA_00050</name>
</gene>
<accession>A0A9E7MSA5</accession>
<evidence type="ECO:0000313" key="1">
    <source>
        <dbReference type="EMBL" id="USN15152.1"/>
    </source>
</evidence>
<dbReference type="Proteomes" id="UP001056576">
    <property type="component" value="Segment"/>
</dbReference>
<organism evidence="1 2">
    <name type="scientific">Brevundimonas phage vB_BpoS-Kikimora</name>
    <dbReference type="NCBI Taxonomy" id="2948601"/>
    <lineage>
        <taxon>Viruses</taxon>
        <taxon>Duplodnaviria</taxon>
        <taxon>Heunggongvirae</taxon>
        <taxon>Uroviricota</taxon>
        <taxon>Caudoviricetes</taxon>
        <taxon>Jeanschmidtviridae</taxon>
        <taxon>Kikimoravirus</taxon>
        <taxon>Kikimoravirus kikimora</taxon>
    </lineage>
</organism>
<name>A0A9E7MSA5_9CAUD</name>
<keyword evidence="2" id="KW-1185">Reference proteome</keyword>
<dbReference type="EMBL" id="ON529857">
    <property type="protein sequence ID" value="USN15152.1"/>
    <property type="molecule type" value="Genomic_DNA"/>
</dbReference>
<protein>
    <submittedName>
        <fullName evidence="1">Uncharacterized protein</fullName>
    </submittedName>
</protein>
<reference evidence="1 2" key="1">
    <citation type="submission" date="2022-05" db="EMBL/GenBank/DDBJ databases">
        <authorList>
            <person name="Friedrich I."/>
            <person name="Poehlein A."/>
            <person name="Schneider D."/>
            <person name="Hertel R."/>
            <person name="Daniel R."/>
        </authorList>
    </citation>
    <scope>NUCLEOTIDE SEQUENCE [LARGE SCALE GENOMIC DNA]</scope>
</reference>
<sequence length="94" mass="10425">MRTYVFQLEADAGMPVAASNAISTPTLALRANLERSLPLEMKSTRIILPMAVFRLKTQVRVEAESAQAAKAIIRNWADNVYLTHVQLELVEIAS</sequence>